<dbReference type="AlphaFoldDB" id="A0A1M5X8W4"/>
<dbReference type="InterPro" id="IPR006159">
    <property type="entry name" value="Acid_CoA_mut_C"/>
</dbReference>
<dbReference type="GO" id="GO:0016853">
    <property type="term" value="F:isomerase activity"/>
    <property type="evidence" value="ECO:0007669"/>
    <property type="project" value="UniProtKB-KW"/>
</dbReference>
<evidence type="ECO:0000256" key="4">
    <source>
        <dbReference type="ARBA" id="ARBA00023235"/>
    </source>
</evidence>
<accession>A0A1M5X8W4</accession>
<dbReference type="GO" id="GO:0046872">
    <property type="term" value="F:metal ion binding"/>
    <property type="evidence" value="ECO:0007669"/>
    <property type="project" value="UniProtKB-KW"/>
</dbReference>
<evidence type="ECO:0000313" key="8">
    <source>
        <dbReference type="Proteomes" id="UP000183954"/>
    </source>
</evidence>
<comment type="cofactor">
    <cofactor evidence="1">
        <name>adenosylcob(III)alamin</name>
        <dbReference type="ChEBI" id="CHEBI:18408"/>
    </cofactor>
</comment>
<dbReference type="Pfam" id="PF02310">
    <property type="entry name" value="B12-binding"/>
    <property type="match status" value="1"/>
</dbReference>
<evidence type="ECO:0000256" key="5">
    <source>
        <dbReference type="ARBA" id="ARBA00023285"/>
    </source>
</evidence>
<evidence type="ECO:0000256" key="1">
    <source>
        <dbReference type="ARBA" id="ARBA00001922"/>
    </source>
</evidence>
<keyword evidence="4" id="KW-0413">Isomerase</keyword>
<dbReference type="NCBIfam" id="TIGR00640">
    <property type="entry name" value="acid_CoA_mut_C"/>
    <property type="match status" value="1"/>
</dbReference>
<dbReference type="InterPro" id="IPR036724">
    <property type="entry name" value="Cobalamin-bd_sf"/>
</dbReference>
<dbReference type="STRING" id="1121420.SAMN02746098_01851"/>
<keyword evidence="8" id="KW-1185">Reference proteome</keyword>
<evidence type="ECO:0000313" key="7">
    <source>
        <dbReference type="EMBL" id="SHH95954.1"/>
    </source>
</evidence>
<dbReference type="SUPFAM" id="SSF52242">
    <property type="entry name" value="Cobalamin (vitamin B12)-binding domain"/>
    <property type="match status" value="1"/>
</dbReference>
<dbReference type="GO" id="GO:0031419">
    <property type="term" value="F:cobalamin binding"/>
    <property type="evidence" value="ECO:0007669"/>
    <property type="project" value="UniProtKB-KW"/>
</dbReference>
<dbReference type="PANTHER" id="PTHR48101:SF1">
    <property type="entry name" value="METHYLMALONYL-COA MUTASE, LARGE SUBUNIT"/>
    <property type="match status" value="1"/>
</dbReference>
<dbReference type="Gene3D" id="3.40.50.280">
    <property type="entry name" value="Cobalamin-binding domain"/>
    <property type="match status" value="1"/>
</dbReference>
<protein>
    <submittedName>
        <fullName evidence="7">Methylmalonyl-CoA mutase, C-terminal domain</fullName>
    </submittedName>
</protein>
<dbReference type="EMBL" id="FQXJ01000006">
    <property type="protein sequence ID" value="SHH95954.1"/>
    <property type="molecule type" value="Genomic_DNA"/>
</dbReference>
<keyword evidence="5" id="KW-0170">Cobalt</keyword>
<dbReference type="OrthoDB" id="9788468at2"/>
<keyword evidence="3" id="KW-0479">Metal-binding</keyword>
<reference evidence="8" key="1">
    <citation type="submission" date="2016-11" db="EMBL/GenBank/DDBJ databases">
        <authorList>
            <person name="Varghese N."/>
            <person name="Submissions S."/>
        </authorList>
    </citation>
    <scope>NUCLEOTIDE SEQUENCE [LARGE SCALE GENOMIC DNA]</scope>
    <source>
        <strain evidence="8">DSM 15449</strain>
    </source>
</reference>
<feature type="domain" description="B12-binding" evidence="6">
    <location>
        <begin position="32"/>
        <end position="160"/>
    </location>
</feature>
<evidence type="ECO:0000256" key="3">
    <source>
        <dbReference type="ARBA" id="ARBA00022723"/>
    </source>
</evidence>
<gene>
    <name evidence="7" type="ORF">SAMN02746098_01851</name>
</gene>
<evidence type="ECO:0000256" key="2">
    <source>
        <dbReference type="ARBA" id="ARBA00022628"/>
    </source>
</evidence>
<name>A0A1M5X8W4_9FIRM</name>
<sequence>MNNGRFLKKFLAFGNGRVYFKGKGLTTLEAKRIKVLMCCLGPETHNRGIIVVSTILKEEGMEVVYMGNTTAENALKAAMEEDVQIIGVSSLSGAHLRTGKHLLELARQKGIDKSMAFVIGGVIPPNDVKILKDMGFYDVCVSGTKRDELVTVIKNAANIFC</sequence>
<organism evidence="7 8">
    <name type="scientific">Desulfosporosinus lacus DSM 15449</name>
    <dbReference type="NCBI Taxonomy" id="1121420"/>
    <lineage>
        <taxon>Bacteria</taxon>
        <taxon>Bacillati</taxon>
        <taxon>Bacillota</taxon>
        <taxon>Clostridia</taxon>
        <taxon>Eubacteriales</taxon>
        <taxon>Desulfitobacteriaceae</taxon>
        <taxon>Desulfosporosinus</taxon>
    </lineage>
</organism>
<evidence type="ECO:0000259" key="6">
    <source>
        <dbReference type="PROSITE" id="PS51332"/>
    </source>
</evidence>
<proteinExistence type="predicted"/>
<dbReference type="PROSITE" id="PS51332">
    <property type="entry name" value="B12_BINDING"/>
    <property type="match status" value="1"/>
</dbReference>
<dbReference type="PANTHER" id="PTHR48101">
    <property type="entry name" value="METHYLMALONYL-COA MUTASE, MITOCHONDRIAL-RELATED"/>
    <property type="match status" value="1"/>
</dbReference>
<dbReference type="Proteomes" id="UP000183954">
    <property type="component" value="Unassembled WGS sequence"/>
</dbReference>
<dbReference type="InterPro" id="IPR006158">
    <property type="entry name" value="Cobalamin-bd"/>
</dbReference>
<keyword evidence="2" id="KW-0846">Cobalamin</keyword>